<dbReference type="Proteomes" id="UP001187192">
    <property type="component" value="Unassembled WGS sequence"/>
</dbReference>
<protein>
    <submittedName>
        <fullName evidence="2">Uncharacterized protein</fullName>
    </submittedName>
</protein>
<evidence type="ECO:0000313" key="2">
    <source>
        <dbReference type="EMBL" id="GMN36791.1"/>
    </source>
</evidence>
<proteinExistence type="predicted"/>
<evidence type="ECO:0000313" key="3">
    <source>
        <dbReference type="Proteomes" id="UP001187192"/>
    </source>
</evidence>
<name>A0AA88CZK9_FICCA</name>
<gene>
    <name evidence="2" type="ORF">TIFTF001_006300</name>
</gene>
<feature type="region of interest" description="Disordered" evidence="1">
    <location>
        <begin position="71"/>
        <end position="97"/>
    </location>
</feature>
<dbReference type="EMBL" id="BTGU01000006">
    <property type="protein sequence ID" value="GMN36791.1"/>
    <property type="molecule type" value="Genomic_DNA"/>
</dbReference>
<evidence type="ECO:0000256" key="1">
    <source>
        <dbReference type="SAM" id="MobiDB-lite"/>
    </source>
</evidence>
<dbReference type="AlphaFoldDB" id="A0AA88CZK9"/>
<reference evidence="2" key="1">
    <citation type="submission" date="2023-07" db="EMBL/GenBank/DDBJ databases">
        <title>draft genome sequence of fig (Ficus carica).</title>
        <authorList>
            <person name="Takahashi T."/>
            <person name="Nishimura K."/>
        </authorList>
    </citation>
    <scope>NUCLEOTIDE SEQUENCE</scope>
</reference>
<comment type="caution">
    <text evidence="2">The sequence shown here is derived from an EMBL/GenBank/DDBJ whole genome shotgun (WGS) entry which is preliminary data.</text>
</comment>
<accession>A0AA88CZK9</accession>
<keyword evidence="3" id="KW-1185">Reference proteome</keyword>
<organism evidence="2 3">
    <name type="scientific">Ficus carica</name>
    <name type="common">Common fig</name>
    <dbReference type="NCBI Taxonomy" id="3494"/>
    <lineage>
        <taxon>Eukaryota</taxon>
        <taxon>Viridiplantae</taxon>
        <taxon>Streptophyta</taxon>
        <taxon>Embryophyta</taxon>
        <taxon>Tracheophyta</taxon>
        <taxon>Spermatophyta</taxon>
        <taxon>Magnoliopsida</taxon>
        <taxon>eudicotyledons</taxon>
        <taxon>Gunneridae</taxon>
        <taxon>Pentapetalae</taxon>
        <taxon>rosids</taxon>
        <taxon>fabids</taxon>
        <taxon>Rosales</taxon>
        <taxon>Moraceae</taxon>
        <taxon>Ficeae</taxon>
        <taxon>Ficus</taxon>
    </lineage>
</organism>
<sequence>MKGSGGRGSSSLAARHRWDRGLSSLGASQVVTESSNSRVCGLSPGVAGLGSGGHRRRGKRAWVAGWQNLAGEGRWGGGGGPHRRHRRGGEGPQEGGVGIVVVGRGAHIWLGEGGGLR</sequence>